<evidence type="ECO:0000313" key="2">
    <source>
        <dbReference type="Proteomes" id="UP001144978"/>
    </source>
</evidence>
<keyword evidence="2" id="KW-1185">Reference proteome</keyword>
<evidence type="ECO:0000313" key="1">
    <source>
        <dbReference type="EMBL" id="KAJ3005395.1"/>
    </source>
</evidence>
<sequence length="447" mass="49065">MSTTSLPSYVPPAFTRIPSYSAEPHEYEQRLAWSRPPRRPAGDFVKQSKGGSASLCLFAQEDNVSLPVYGTGEAVEGAVTLAKTDGVTAVEVKIEGTLRLIEVAEGGTTTHKLCLSKVTLWSKDAESGPCPSSLNFSLTLPTTFSDGRDTYVSCGTHVPLHDIVDRSYAMQPLPPTHDVHLSGVPGFDAKVEYGCQSIRIGATDTEGPWCPLTDSTISTPFIYYPRSRPASPLPEPMRQSYDTFKFVQTPEWRCWESTMKAKSKSAKDIHCQLFIPASRVFSITQPIPFHIMFTSSAFSLAAYLPYGPTANILSPSKHFTHIRILRQSNVDVRNAMVLGTKTDIWRVDTIGEARFRHSGDGADWLAFVGEICLDDKVKVGGFKAGGLMVKDFVELSMVPPDPSKAPFREMRLVIPIRLVTDPWSMDGLGLAVADSDFSNPPTPTQQQ</sequence>
<dbReference type="Proteomes" id="UP001144978">
    <property type="component" value="Unassembled WGS sequence"/>
</dbReference>
<proteinExistence type="predicted"/>
<accession>A0ACC1PYQ5</accession>
<reference evidence="1" key="1">
    <citation type="submission" date="2022-08" db="EMBL/GenBank/DDBJ databases">
        <title>Genome Sequence of Pycnoporus sanguineus.</title>
        <authorList>
            <person name="Buettner E."/>
        </authorList>
    </citation>
    <scope>NUCLEOTIDE SEQUENCE</scope>
    <source>
        <strain evidence="1">CG-C14</strain>
    </source>
</reference>
<organism evidence="1 2">
    <name type="scientific">Trametes sanguinea</name>
    <dbReference type="NCBI Taxonomy" id="158606"/>
    <lineage>
        <taxon>Eukaryota</taxon>
        <taxon>Fungi</taxon>
        <taxon>Dikarya</taxon>
        <taxon>Basidiomycota</taxon>
        <taxon>Agaricomycotina</taxon>
        <taxon>Agaricomycetes</taxon>
        <taxon>Polyporales</taxon>
        <taxon>Polyporaceae</taxon>
        <taxon>Trametes</taxon>
    </lineage>
</organism>
<name>A0ACC1PYQ5_9APHY</name>
<comment type="caution">
    <text evidence="1">The sequence shown here is derived from an EMBL/GenBank/DDBJ whole genome shotgun (WGS) entry which is preliminary data.</text>
</comment>
<dbReference type="EMBL" id="JANSHE010000988">
    <property type="protein sequence ID" value="KAJ3005395.1"/>
    <property type="molecule type" value="Genomic_DNA"/>
</dbReference>
<gene>
    <name evidence="1" type="ORF">NUW54_g4356</name>
</gene>
<protein>
    <submittedName>
        <fullName evidence="1">Uncharacterized protein</fullName>
    </submittedName>
</protein>